<dbReference type="InterPro" id="IPR040225">
    <property type="entry name" value="GIL1-like"/>
</dbReference>
<dbReference type="PANTHER" id="PTHR31161">
    <property type="entry name" value="PROTEIN GRAVITROPIC IN THE LIGHT 1"/>
    <property type="match status" value="1"/>
</dbReference>
<evidence type="ECO:0000259" key="2">
    <source>
        <dbReference type="Pfam" id="PF04859"/>
    </source>
</evidence>
<accession>A0A834ZY42</accession>
<dbReference type="OrthoDB" id="1915848at2759"/>
<dbReference type="GO" id="GO:0009639">
    <property type="term" value="P:response to red or far red light"/>
    <property type="evidence" value="ECO:0007669"/>
    <property type="project" value="InterPro"/>
</dbReference>
<dbReference type="Proteomes" id="UP000655225">
    <property type="component" value="Unassembled WGS sequence"/>
</dbReference>
<evidence type="ECO:0000256" key="1">
    <source>
        <dbReference type="SAM" id="Coils"/>
    </source>
</evidence>
<comment type="caution">
    <text evidence="4">The sequence shown here is derived from an EMBL/GenBank/DDBJ whole genome shotgun (WGS) entry which is preliminary data.</text>
</comment>
<dbReference type="EMBL" id="JABCRI010000002">
    <property type="protein sequence ID" value="KAF8411081.1"/>
    <property type="molecule type" value="Genomic_DNA"/>
</dbReference>
<dbReference type="InterPro" id="IPR056813">
    <property type="entry name" value="GIL1_IRKI_C"/>
</dbReference>
<sequence>MDSVKPVVNSNRGRLARTFANVLHFRAATGIVPDDGIRKVKNLEKIRDGDSVTGHQSECFDDEKLRNRASMEALLAKLFASISSFKAAYAELQIAQSPYDVDGIQSADEMVVSELKSLSELKQSYLKKQIDPSPQVTLLYAEMQEQQCLLKTFEIMGKNLESQIKLKDSEITFLREKLKELDKQKKGFEKRLNPSGSLSILDNLYLSGLNPNHFITVLKCTVKSVQSFVKSIMGGMKSTGWDLDAAASSIQPGVIYRKANHKCFAFESFVCREMFNGFNFPKFSLPNESLPEKKQIRRHFFGKFTEMKSVKPEELLSQSPNSTFGKFCRTKYMNLVHPKMESSFFGNLNQRNLVNSGGYPETTFFASFAEMAKWVWLLHCLAFSFEPEASIFQVKKNCRYSEVYMESVAEEAFLALDGSPETIPPVGFTVMPGFKIGKTVIQSAAVLEPSGPPPVKGSREAMVCNFGGIWTVLVATANVVCGDANALAHKLAKKALKGCRNFQSLVGSEPSCNYPFDLGILSPRLV</sequence>
<name>A0A834ZY42_TETSI</name>
<organism evidence="4 5">
    <name type="scientific">Tetracentron sinense</name>
    <name type="common">Spur-leaf</name>
    <dbReference type="NCBI Taxonomy" id="13715"/>
    <lineage>
        <taxon>Eukaryota</taxon>
        <taxon>Viridiplantae</taxon>
        <taxon>Streptophyta</taxon>
        <taxon>Embryophyta</taxon>
        <taxon>Tracheophyta</taxon>
        <taxon>Spermatophyta</taxon>
        <taxon>Magnoliopsida</taxon>
        <taxon>Trochodendrales</taxon>
        <taxon>Trochodendraceae</taxon>
        <taxon>Tetracentron</taxon>
    </lineage>
</organism>
<dbReference type="GO" id="GO:0009959">
    <property type="term" value="P:negative gravitropism"/>
    <property type="evidence" value="ECO:0007669"/>
    <property type="project" value="InterPro"/>
</dbReference>
<gene>
    <name evidence="4" type="ORF">HHK36_003620</name>
</gene>
<dbReference type="Pfam" id="PF04859">
    <property type="entry name" value="DUF641"/>
    <property type="match status" value="1"/>
</dbReference>
<dbReference type="OMA" id="EANMCKS"/>
<dbReference type="AlphaFoldDB" id="A0A834ZY42"/>
<feature type="domain" description="GIL1/IRKI C-terminal" evidence="3">
    <location>
        <begin position="391"/>
        <end position="443"/>
    </location>
</feature>
<evidence type="ECO:0000313" key="5">
    <source>
        <dbReference type="Proteomes" id="UP000655225"/>
    </source>
</evidence>
<evidence type="ECO:0000259" key="3">
    <source>
        <dbReference type="Pfam" id="PF24994"/>
    </source>
</evidence>
<dbReference type="InterPro" id="IPR006943">
    <property type="entry name" value="DUF641_pln"/>
</dbReference>
<feature type="domain" description="DUF641" evidence="2">
    <location>
        <begin position="67"/>
        <end position="191"/>
    </location>
</feature>
<protein>
    <recommendedName>
        <fullName evidence="6">DUF641 domain-containing protein</fullName>
    </recommendedName>
</protein>
<feature type="coiled-coil region" evidence="1">
    <location>
        <begin position="164"/>
        <end position="191"/>
    </location>
</feature>
<reference evidence="4 5" key="1">
    <citation type="submission" date="2020-04" db="EMBL/GenBank/DDBJ databases">
        <title>Plant Genome Project.</title>
        <authorList>
            <person name="Zhang R.-G."/>
        </authorList>
    </citation>
    <scope>NUCLEOTIDE SEQUENCE [LARGE SCALE GENOMIC DNA]</scope>
    <source>
        <strain evidence="4">YNK0</strain>
        <tissue evidence="4">Leaf</tissue>
    </source>
</reference>
<keyword evidence="1" id="KW-0175">Coiled coil</keyword>
<keyword evidence="5" id="KW-1185">Reference proteome</keyword>
<evidence type="ECO:0008006" key="6">
    <source>
        <dbReference type="Google" id="ProtNLM"/>
    </source>
</evidence>
<proteinExistence type="predicted"/>
<evidence type="ECO:0000313" key="4">
    <source>
        <dbReference type="EMBL" id="KAF8411081.1"/>
    </source>
</evidence>
<dbReference type="Pfam" id="PF24994">
    <property type="entry name" value="GIL1_IRKI_C"/>
    <property type="match status" value="1"/>
</dbReference>